<dbReference type="Pfam" id="PF05649">
    <property type="entry name" value="Peptidase_M13_N"/>
    <property type="match status" value="1"/>
</dbReference>
<dbReference type="EMBL" id="KK114437">
    <property type="protein sequence ID" value="KFM62424.1"/>
    <property type="molecule type" value="Genomic_DNA"/>
</dbReference>
<dbReference type="PANTHER" id="PTHR11733">
    <property type="entry name" value="ZINC METALLOPROTEASE FAMILY M13 NEPRILYSIN-RELATED"/>
    <property type="match status" value="1"/>
</dbReference>
<dbReference type="AlphaFoldDB" id="A0A087TBD5"/>
<comment type="similarity">
    <text evidence="2">Belongs to the peptidase M13 family.</text>
</comment>
<protein>
    <submittedName>
        <fullName evidence="10">Endothelin-converting enzyme 1</fullName>
    </submittedName>
</protein>
<evidence type="ECO:0000313" key="10">
    <source>
        <dbReference type="EMBL" id="KFM62424.1"/>
    </source>
</evidence>
<evidence type="ECO:0000256" key="5">
    <source>
        <dbReference type="ARBA" id="ARBA00022801"/>
    </source>
</evidence>
<evidence type="ECO:0000256" key="2">
    <source>
        <dbReference type="ARBA" id="ARBA00007357"/>
    </source>
</evidence>
<keyword evidence="6" id="KW-0862">Zinc</keyword>
<evidence type="ECO:0000256" key="7">
    <source>
        <dbReference type="ARBA" id="ARBA00023049"/>
    </source>
</evidence>
<dbReference type="PANTHER" id="PTHR11733:SF167">
    <property type="entry name" value="FI17812P1-RELATED"/>
    <property type="match status" value="1"/>
</dbReference>
<dbReference type="GO" id="GO:0005886">
    <property type="term" value="C:plasma membrane"/>
    <property type="evidence" value="ECO:0007669"/>
    <property type="project" value="TreeGrafter"/>
</dbReference>
<gene>
    <name evidence="10" type="ORF">X975_06129</name>
</gene>
<dbReference type="InterPro" id="IPR018497">
    <property type="entry name" value="Peptidase_M13_C"/>
</dbReference>
<keyword evidence="5" id="KW-0378">Hydrolase</keyword>
<dbReference type="InterPro" id="IPR008753">
    <property type="entry name" value="Peptidase_M13_N"/>
</dbReference>
<dbReference type="Gene3D" id="3.40.390.10">
    <property type="entry name" value="Collagenase (Catalytic Domain)"/>
    <property type="match status" value="1"/>
</dbReference>
<dbReference type="Proteomes" id="UP000054359">
    <property type="component" value="Unassembled WGS sequence"/>
</dbReference>
<keyword evidence="4" id="KW-0479">Metal-binding</keyword>
<dbReference type="GO" id="GO:0016485">
    <property type="term" value="P:protein processing"/>
    <property type="evidence" value="ECO:0007669"/>
    <property type="project" value="TreeGrafter"/>
</dbReference>
<dbReference type="Pfam" id="PF01431">
    <property type="entry name" value="Peptidase_M13"/>
    <property type="match status" value="1"/>
</dbReference>
<dbReference type="OrthoDB" id="6436833at2759"/>
<dbReference type="OMA" id="SSKCHIW"/>
<keyword evidence="11" id="KW-1185">Reference proteome</keyword>
<comment type="cofactor">
    <cofactor evidence="1">
        <name>Zn(2+)</name>
        <dbReference type="ChEBI" id="CHEBI:29105"/>
    </cofactor>
</comment>
<evidence type="ECO:0000256" key="3">
    <source>
        <dbReference type="ARBA" id="ARBA00022670"/>
    </source>
</evidence>
<proteinExistence type="inferred from homology"/>
<dbReference type="GO" id="GO:0046872">
    <property type="term" value="F:metal ion binding"/>
    <property type="evidence" value="ECO:0007669"/>
    <property type="project" value="UniProtKB-KW"/>
</dbReference>
<keyword evidence="3" id="KW-0645">Protease</keyword>
<evidence type="ECO:0000256" key="4">
    <source>
        <dbReference type="ARBA" id="ARBA00022723"/>
    </source>
</evidence>
<dbReference type="GO" id="GO:0004222">
    <property type="term" value="F:metalloendopeptidase activity"/>
    <property type="evidence" value="ECO:0007669"/>
    <property type="project" value="InterPro"/>
</dbReference>
<feature type="domain" description="Peptidase M13 C-terminal" evidence="8">
    <location>
        <begin position="295"/>
        <end position="447"/>
    </location>
</feature>
<dbReference type="InterPro" id="IPR024079">
    <property type="entry name" value="MetalloPept_cat_dom_sf"/>
</dbReference>
<evidence type="ECO:0000259" key="9">
    <source>
        <dbReference type="Pfam" id="PF05649"/>
    </source>
</evidence>
<dbReference type="STRING" id="407821.A0A087TBD5"/>
<evidence type="ECO:0000313" key="11">
    <source>
        <dbReference type="Proteomes" id="UP000054359"/>
    </source>
</evidence>
<feature type="domain" description="Peptidase M13 N-terminal" evidence="9">
    <location>
        <begin position="3"/>
        <end position="211"/>
    </location>
</feature>
<dbReference type="SUPFAM" id="SSF55486">
    <property type="entry name" value="Metalloproteases ('zincins'), catalytic domain"/>
    <property type="match status" value="1"/>
</dbReference>
<dbReference type="InterPro" id="IPR000718">
    <property type="entry name" value="Peptidase_M13"/>
</dbReference>
<sequence>MISFFLLLGASEPRAREAVDDILAFEAEFATINSKTDEKKCTESHLLSPEESLRELDKLIPNLNWTKVMNVFWKAAGTSRPYAVKLYCKEKIRKYAERLSDKTIKSCYNYFGWRFISAFSRHIDPSFRIRSEPDSYIPRWKKCIYLLEEFASPVLAEALTKAEIKREIQATVEKVSSSVLSSTNRLLSKTKWLSSELKYRLLQQVEMMELRFPFKMEEKINRKLLFGTSEVKPEYYSGIVINLYRQRVIENLKKISPTREIVEIVEPWEFQLTSNRSVPGRGLVVSAFFDKILEPYVRIYGPEELSYGGLGTFIAREISRILIREDSQVNINYLLDAWESNIDVSSCLSNFIANRLSEKSLMYKKELFLDQSSLEIAYESMKTRAKKEEKELPGLDMSKEQMFFLAYAQTMCGEDSRLNRTLYIPVEDRLNVAVSNSKAFAEAFQCNSILSSKQCQFWT</sequence>
<name>A0A087TBD5_STEMI</name>
<dbReference type="PROSITE" id="PS51885">
    <property type="entry name" value="NEPRILYSIN"/>
    <property type="match status" value="1"/>
</dbReference>
<evidence type="ECO:0000256" key="6">
    <source>
        <dbReference type="ARBA" id="ARBA00022833"/>
    </source>
</evidence>
<accession>A0A087TBD5</accession>
<organism evidence="10 11">
    <name type="scientific">Stegodyphus mimosarum</name>
    <name type="common">African social velvet spider</name>
    <dbReference type="NCBI Taxonomy" id="407821"/>
    <lineage>
        <taxon>Eukaryota</taxon>
        <taxon>Metazoa</taxon>
        <taxon>Ecdysozoa</taxon>
        <taxon>Arthropoda</taxon>
        <taxon>Chelicerata</taxon>
        <taxon>Arachnida</taxon>
        <taxon>Araneae</taxon>
        <taxon>Araneomorphae</taxon>
        <taxon>Entelegynae</taxon>
        <taxon>Eresoidea</taxon>
        <taxon>Eresidae</taxon>
        <taxon>Stegodyphus</taxon>
    </lineage>
</organism>
<evidence type="ECO:0000259" key="8">
    <source>
        <dbReference type="Pfam" id="PF01431"/>
    </source>
</evidence>
<evidence type="ECO:0000256" key="1">
    <source>
        <dbReference type="ARBA" id="ARBA00001947"/>
    </source>
</evidence>
<keyword evidence="7" id="KW-0482">Metalloprotease</keyword>
<feature type="non-terminal residue" evidence="10">
    <location>
        <position position="459"/>
    </location>
</feature>
<reference evidence="10 11" key="1">
    <citation type="submission" date="2013-11" db="EMBL/GenBank/DDBJ databases">
        <title>Genome sequencing of Stegodyphus mimosarum.</title>
        <authorList>
            <person name="Bechsgaard J."/>
        </authorList>
    </citation>
    <scope>NUCLEOTIDE SEQUENCE [LARGE SCALE GENOMIC DNA]</scope>
</reference>